<dbReference type="PANTHER" id="PTHR46093:SF18">
    <property type="entry name" value="FIBRONECTIN TYPE-III DOMAIN-CONTAINING PROTEIN"/>
    <property type="match status" value="1"/>
</dbReference>
<keyword evidence="4" id="KW-0732">Signal</keyword>
<feature type="chain" id="PRO_5023879062" evidence="4">
    <location>
        <begin position="17"/>
        <end position="1083"/>
    </location>
</feature>
<dbReference type="OrthoDB" id="9998912at2759"/>
<dbReference type="AlphaFoldDB" id="A0A5J4X9N3"/>
<name>A0A5J4X9N3_9EUKA</name>
<comment type="caution">
    <text evidence="5">The sequence shown here is derived from an EMBL/GenBank/DDBJ whole genome shotgun (WGS) entry which is preliminary data.</text>
</comment>
<accession>A0A5J4X9N3</accession>
<keyword evidence="2" id="KW-0677">Repeat</keyword>
<evidence type="ECO:0000256" key="4">
    <source>
        <dbReference type="SAM" id="SignalP"/>
    </source>
</evidence>
<evidence type="ECO:0000256" key="2">
    <source>
        <dbReference type="ARBA" id="ARBA00022737"/>
    </source>
</evidence>
<proteinExistence type="predicted"/>
<dbReference type="PANTHER" id="PTHR46093">
    <property type="entry name" value="ACYL-COA-BINDING DOMAIN-CONTAINING PROTEIN 5"/>
    <property type="match status" value="1"/>
</dbReference>
<dbReference type="InterPro" id="IPR011043">
    <property type="entry name" value="Gal_Oxase/kelch_b-propeller"/>
</dbReference>
<evidence type="ECO:0000256" key="3">
    <source>
        <dbReference type="SAM" id="Phobius"/>
    </source>
</evidence>
<sequence>MILFAVLSLLFAVTRGDDFNMWLNDTIPDAPFLYTHTMTWLNDDYIYLWGGKLKDDTINKDLYLLNNKTITKVNISGTPPAVYGHTAVRIKNGGLIGLLVAGGKDSSGNPISESGIFIPSTIDYKTATYYKLGDLPNALFNHTMAVVQDNRTAIIYGGLTGRQGSFTASLSVYALYVDLKDQTTVSGTWIAVVQEASKEYELISLPVVASVLVYDEEIGNTPSGKVWSFHLVGGITNEKDDTIKDKELKIHKLIITETETGKKYQGQWQRVFYRPNSLPPRAGHHAHAINTNIFLWGGGSADTSVFSIVSTDELAWSSLLPRLFDHPPPLQNFASTYDEKNNLLYIHGGYAEEQGPASPPVPNTRTYWFHHDDCASRTHCKDCIGTDTNCIWCSSKARCISSKLTAEQLTDEEIDHKKRNGECTSQSECNAVYKPAYETCASFLTDGAQCPIGKPIPYKPGATTSQMCFSYENCTDCNQDPRCGWCDMLFTSPKIVYGCVEGTGDGPYLGICGDWAYANKQINSIEDEGLNDVEFDQSDLYSHSEEPSRKINDDPIQIECDRVAARISIYEPTENQSYFENATINMYWYTLGSDSDVDSYNVYLQYGEEKDAKTQLLYENAHSSGYEYVLLPPLSNWTKTNKKDENAFQNNTLLFIFKQFNYMKGEYIELGKKRIFVTTAEVNFTFPKDKGNYSDPQMNITWGGELRYPYHSFGADTITIELHQYKTNETVKDQDVVVEKIQEIQRNRGYYYWSIPRKFILSNEAYHLDLFWIQPNEKVKLASSGNFTLSMLTIQYTLIEPKSDVTFLSVGENITIEWKTNRLPVYSTVDLMRGEDKKHAVVAVPGLGGFIHPPNVSSTHWVVEVNQDSKFYFIHIEESFSDIGVDSQFFEINSPNFSPQLKHGSGGPKTQTIDKVEIGALVTLEWKYSGKKSTFNVTLVGQNDITHMKMKNDDPPTPVNGTNDIYYIDGNVSSNASSISFNLPDNLKHKSLYSICIGANEFRRNPITPISREKSPYDDNIFYQCTTGIRMYAPGSSEIKTPGSYSSGAAIALAVIAIVTAVALILFYFIWYRKSRLGGFRQI</sequence>
<gene>
    <name evidence="5" type="ORF">EZS28_000464</name>
</gene>
<evidence type="ECO:0000313" key="5">
    <source>
        <dbReference type="EMBL" id="KAA6404011.1"/>
    </source>
</evidence>
<protein>
    <submittedName>
        <fullName evidence="5">Uncharacterized protein</fullName>
    </submittedName>
</protein>
<dbReference type="InterPro" id="IPR015915">
    <property type="entry name" value="Kelch-typ_b-propeller"/>
</dbReference>
<evidence type="ECO:0000313" key="6">
    <source>
        <dbReference type="Proteomes" id="UP000324800"/>
    </source>
</evidence>
<keyword evidence="3" id="KW-1133">Transmembrane helix</keyword>
<feature type="transmembrane region" description="Helical" evidence="3">
    <location>
        <begin position="1049"/>
        <end position="1071"/>
    </location>
</feature>
<organism evidence="5 6">
    <name type="scientific">Streblomastix strix</name>
    <dbReference type="NCBI Taxonomy" id="222440"/>
    <lineage>
        <taxon>Eukaryota</taxon>
        <taxon>Metamonada</taxon>
        <taxon>Preaxostyla</taxon>
        <taxon>Oxymonadida</taxon>
        <taxon>Streblomastigidae</taxon>
        <taxon>Streblomastix</taxon>
    </lineage>
</organism>
<keyword evidence="3" id="KW-0472">Membrane</keyword>
<keyword evidence="1" id="KW-0880">Kelch repeat</keyword>
<dbReference type="Proteomes" id="UP000324800">
    <property type="component" value="Unassembled WGS sequence"/>
</dbReference>
<feature type="signal peptide" evidence="4">
    <location>
        <begin position="1"/>
        <end position="16"/>
    </location>
</feature>
<dbReference type="EMBL" id="SNRW01000037">
    <property type="protein sequence ID" value="KAA6404011.1"/>
    <property type="molecule type" value="Genomic_DNA"/>
</dbReference>
<dbReference type="Gene3D" id="2.120.10.80">
    <property type="entry name" value="Kelch-type beta propeller"/>
    <property type="match status" value="2"/>
</dbReference>
<keyword evidence="3" id="KW-0812">Transmembrane</keyword>
<reference evidence="5 6" key="1">
    <citation type="submission" date="2019-03" db="EMBL/GenBank/DDBJ databases">
        <title>Single cell metagenomics reveals metabolic interactions within the superorganism composed of flagellate Streblomastix strix and complex community of Bacteroidetes bacteria on its surface.</title>
        <authorList>
            <person name="Treitli S.C."/>
            <person name="Kolisko M."/>
            <person name="Husnik F."/>
            <person name="Keeling P."/>
            <person name="Hampl V."/>
        </authorList>
    </citation>
    <scope>NUCLEOTIDE SEQUENCE [LARGE SCALE GENOMIC DNA]</scope>
    <source>
        <strain evidence="5">ST1C</strain>
    </source>
</reference>
<dbReference type="SUPFAM" id="SSF50965">
    <property type="entry name" value="Galactose oxidase, central domain"/>
    <property type="match status" value="1"/>
</dbReference>
<evidence type="ECO:0000256" key="1">
    <source>
        <dbReference type="ARBA" id="ARBA00022441"/>
    </source>
</evidence>